<dbReference type="InterPro" id="IPR012373">
    <property type="entry name" value="Ferrdict_sens_TM"/>
</dbReference>
<feature type="domain" description="Protein FecR C-terminal" evidence="3">
    <location>
        <begin position="257"/>
        <end position="324"/>
    </location>
</feature>
<dbReference type="Pfam" id="PF16344">
    <property type="entry name" value="FecR_C"/>
    <property type="match status" value="1"/>
</dbReference>
<name>A0A9D1XAH8_9BACT</name>
<accession>A0A9D1XAH8</accession>
<evidence type="ECO:0000256" key="1">
    <source>
        <dbReference type="SAM" id="Phobius"/>
    </source>
</evidence>
<dbReference type="Gene3D" id="2.60.120.1440">
    <property type="match status" value="1"/>
</dbReference>
<dbReference type="FunFam" id="2.60.120.1440:FF:000001">
    <property type="entry name" value="Putative anti-sigma factor"/>
    <property type="match status" value="1"/>
</dbReference>
<protein>
    <submittedName>
        <fullName evidence="4">FecR domain-containing protein</fullName>
    </submittedName>
</protein>
<proteinExistence type="predicted"/>
<dbReference type="GO" id="GO:0016989">
    <property type="term" value="F:sigma factor antagonist activity"/>
    <property type="evidence" value="ECO:0007669"/>
    <property type="project" value="TreeGrafter"/>
</dbReference>
<evidence type="ECO:0000313" key="4">
    <source>
        <dbReference type="EMBL" id="HIX75645.1"/>
    </source>
</evidence>
<keyword evidence="1" id="KW-0472">Membrane</keyword>
<evidence type="ECO:0000259" key="2">
    <source>
        <dbReference type="Pfam" id="PF04773"/>
    </source>
</evidence>
<dbReference type="Proteomes" id="UP000886740">
    <property type="component" value="Unassembled WGS sequence"/>
</dbReference>
<dbReference type="AlphaFoldDB" id="A0A9D1XAH8"/>
<dbReference type="PANTHER" id="PTHR30273">
    <property type="entry name" value="PERIPLASMIC SIGNAL SENSOR AND SIGMA FACTOR ACTIVATOR FECR-RELATED"/>
    <property type="match status" value="1"/>
</dbReference>
<dbReference type="InterPro" id="IPR006860">
    <property type="entry name" value="FecR"/>
</dbReference>
<reference evidence="4" key="2">
    <citation type="submission" date="2021-04" db="EMBL/GenBank/DDBJ databases">
        <authorList>
            <person name="Gilroy R."/>
        </authorList>
    </citation>
    <scope>NUCLEOTIDE SEQUENCE</scope>
    <source>
        <strain evidence="4">ChiGjej6B6-14162</strain>
    </source>
</reference>
<dbReference type="PANTHER" id="PTHR30273:SF2">
    <property type="entry name" value="PROTEIN FECR"/>
    <property type="match status" value="1"/>
</dbReference>
<comment type="caution">
    <text evidence="4">The sequence shown here is derived from an EMBL/GenBank/DDBJ whole genome shotgun (WGS) entry which is preliminary data.</text>
</comment>
<gene>
    <name evidence="4" type="ORF">H9977_11535</name>
</gene>
<evidence type="ECO:0000259" key="3">
    <source>
        <dbReference type="Pfam" id="PF16344"/>
    </source>
</evidence>
<dbReference type="EMBL" id="DXEL01000079">
    <property type="protein sequence ID" value="HIX75645.1"/>
    <property type="molecule type" value="Genomic_DNA"/>
</dbReference>
<evidence type="ECO:0000313" key="5">
    <source>
        <dbReference type="Proteomes" id="UP000886740"/>
    </source>
</evidence>
<reference evidence="4" key="1">
    <citation type="journal article" date="2021" name="PeerJ">
        <title>Extensive microbial diversity within the chicken gut microbiome revealed by metagenomics and culture.</title>
        <authorList>
            <person name="Gilroy R."/>
            <person name="Ravi A."/>
            <person name="Getino M."/>
            <person name="Pursley I."/>
            <person name="Horton D.L."/>
            <person name="Alikhan N.F."/>
            <person name="Baker D."/>
            <person name="Gharbi K."/>
            <person name="Hall N."/>
            <person name="Watson M."/>
            <person name="Adriaenssens E.M."/>
            <person name="Foster-Nyarko E."/>
            <person name="Jarju S."/>
            <person name="Secka A."/>
            <person name="Antonio M."/>
            <person name="Oren A."/>
            <person name="Chaudhuri R.R."/>
            <person name="La Ragione R."/>
            <person name="Hildebrand F."/>
            <person name="Pallen M.J."/>
        </authorList>
    </citation>
    <scope>NUCLEOTIDE SEQUENCE</scope>
    <source>
        <strain evidence="4">ChiGjej6B6-14162</strain>
    </source>
</reference>
<dbReference type="PIRSF" id="PIRSF018266">
    <property type="entry name" value="FecR"/>
    <property type="match status" value="1"/>
</dbReference>
<dbReference type="Gene3D" id="3.55.50.30">
    <property type="match status" value="1"/>
</dbReference>
<feature type="transmembrane region" description="Helical" evidence="1">
    <location>
        <begin position="84"/>
        <end position="102"/>
    </location>
</feature>
<dbReference type="InterPro" id="IPR032508">
    <property type="entry name" value="FecR_C"/>
</dbReference>
<keyword evidence="1" id="KW-0812">Transmembrane</keyword>
<organism evidence="4 5">
    <name type="scientific">Candidatus Parabacteroides intestinipullorum</name>
    <dbReference type="NCBI Taxonomy" id="2838723"/>
    <lineage>
        <taxon>Bacteria</taxon>
        <taxon>Pseudomonadati</taxon>
        <taxon>Bacteroidota</taxon>
        <taxon>Bacteroidia</taxon>
        <taxon>Bacteroidales</taxon>
        <taxon>Tannerellaceae</taxon>
        <taxon>Parabacteroides</taxon>
    </lineage>
</organism>
<keyword evidence="1" id="KW-1133">Transmembrane helix</keyword>
<sequence length="329" mass="38738">MDKPDRLIIERTLDNEASPEEARLVMRWFQTPEGQAWLSHRMDQDEAAILSGSEEEWVDGPIPSMAMYQKIMERLRYRKLRRRLLYAAAVLIPLFLFAGLFWQMDRRFDLLVDAGMQEIVVPKGERMQVVFQDGSRVHLNAGSRIRYPKQFGWSERRVELSGEGWFEVSKNAKRPFIVELGLMDIKVLGTTFDVKAYEEDQTIMIALETGSIDVNASNYESFRMEPGDKALYDKSSRRFEIHRSSDVTKYSTWREDRLVFRSEPLREVLNTISRNYNIEFEVKDTSILDYSYTITIDTTDWRIALKELEKITPIQFKEKVDKIEVYKRD</sequence>
<dbReference type="Pfam" id="PF04773">
    <property type="entry name" value="FecR"/>
    <property type="match status" value="1"/>
</dbReference>
<feature type="domain" description="FecR protein" evidence="2">
    <location>
        <begin position="118"/>
        <end position="212"/>
    </location>
</feature>